<dbReference type="AlphaFoldDB" id="A0A699L2S3"/>
<reference evidence="2" key="1">
    <citation type="journal article" date="2019" name="Sci. Rep.">
        <title>Draft genome of Tanacetum cinerariifolium, the natural source of mosquito coil.</title>
        <authorList>
            <person name="Yamashiro T."/>
            <person name="Shiraishi A."/>
            <person name="Satake H."/>
            <person name="Nakayama K."/>
        </authorList>
    </citation>
    <scope>NUCLEOTIDE SEQUENCE</scope>
</reference>
<feature type="domain" description="Reverse transcriptase Ty1/copia-type" evidence="1">
    <location>
        <begin position="4"/>
        <end position="58"/>
    </location>
</feature>
<dbReference type="Pfam" id="PF07727">
    <property type="entry name" value="RVT_2"/>
    <property type="match status" value="1"/>
</dbReference>
<gene>
    <name evidence="2" type="ORF">Tci_689055</name>
</gene>
<protein>
    <submittedName>
        <fullName evidence="2">Retrovirus-related Pol polyprotein from transposon TNT 1-94</fullName>
    </submittedName>
</protein>
<accession>A0A699L2S3</accession>
<comment type="caution">
    <text evidence="2">The sequence shown here is derived from an EMBL/GenBank/DDBJ whole genome shotgun (WGS) entry which is preliminary data.</text>
</comment>
<dbReference type="CDD" id="cd09272">
    <property type="entry name" value="RNase_HI_RT_Ty1"/>
    <property type="match status" value="1"/>
</dbReference>
<dbReference type="EMBL" id="BKCJ010567410">
    <property type="protein sequence ID" value="GFB17084.1"/>
    <property type="molecule type" value="Genomic_DNA"/>
</dbReference>
<evidence type="ECO:0000259" key="1">
    <source>
        <dbReference type="Pfam" id="PF07727"/>
    </source>
</evidence>
<dbReference type="InterPro" id="IPR013103">
    <property type="entry name" value="RVT_2"/>
</dbReference>
<evidence type="ECO:0000313" key="2">
    <source>
        <dbReference type="EMBL" id="GFB17084.1"/>
    </source>
</evidence>
<organism evidence="2">
    <name type="scientific">Tanacetum cinerariifolium</name>
    <name type="common">Dalmatian daisy</name>
    <name type="synonym">Chrysanthemum cinerariifolium</name>
    <dbReference type="NCBI Taxonomy" id="118510"/>
    <lineage>
        <taxon>Eukaryota</taxon>
        <taxon>Viridiplantae</taxon>
        <taxon>Streptophyta</taxon>
        <taxon>Embryophyta</taxon>
        <taxon>Tracheophyta</taxon>
        <taxon>Spermatophyta</taxon>
        <taxon>Magnoliopsida</taxon>
        <taxon>eudicotyledons</taxon>
        <taxon>Gunneridae</taxon>
        <taxon>Pentapetalae</taxon>
        <taxon>asterids</taxon>
        <taxon>campanulids</taxon>
        <taxon>Asterales</taxon>
        <taxon>Asteraceae</taxon>
        <taxon>Asteroideae</taxon>
        <taxon>Anthemideae</taxon>
        <taxon>Anthemidinae</taxon>
        <taxon>Tanacetum</taxon>
    </lineage>
</organism>
<proteinExistence type="predicted"/>
<name>A0A699L2S3_TANCI</name>
<sequence>MDENGVVIRIKARLVAQGYRQEKGVEYDENFELVSRLEAIKIFLAYAAYMGFVVYQLDKALYGLKQAPRACQLADYDVLYDKVHIFCDNTSVIAILKNPVLHFGTKHIDVRHHFIRDYILKCDIKLHFVPTNLQLADIFTKSLAEPSFLRLVAELDMLNIDKEVSDKAKVLSDPLT</sequence>